<comment type="caution">
    <text evidence="2">The sequence shown here is derived from an EMBL/GenBank/DDBJ whole genome shotgun (WGS) entry which is preliminary data.</text>
</comment>
<dbReference type="Proteomes" id="UP000238338">
    <property type="component" value="Unassembled WGS sequence"/>
</dbReference>
<feature type="domain" description="Phosphoribulokinase/uridine kinase" evidence="1">
    <location>
        <begin position="21"/>
        <end position="170"/>
    </location>
</feature>
<keyword evidence="2" id="KW-0418">Kinase</keyword>
<gene>
    <name evidence="2" type="ORF">LX70_03165</name>
</gene>
<dbReference type="GO" id="GO:0005524">
    <property type="term" value="F:ATP binding"/>
    <property type="evidence" value="ECO:0007669"/>
    <property type="project" value="InterPro"/>
</dbReference>
<protein>
    <submittedName>
        <fullName evidence="2">Fructokinase</fullName>
    </submittedName>
</protein>
<proteinExistence type="predicted"/>
<evidence type="ECO:0000313" key="3">
    <source>
        <dbReference type="Proteomes" id="UP000238338"/>
    </source>
</evidence>
<dbReference type="InterPro" id="IPR006083">
    <property type="entry name" value="PRK/URK"/>
</dbReference>
<dbReference type="Gene3D" id="3.40.50.300">
    <property type="entry name" value="P-loop containing nucleotide triphosphate hydrolases"/>
    <property type="match status" value="1"/>
</dbReference>
<name>A0A2S8S3Y7_9RHOB</name>
<dbReference type="RefSeq" id="WP_105515756.1">
    <property type="nucleotide sequence ID" value="NZ_PVEP01000008.1"/>
</dbReference>
<dbReference type="AlphaFoldDB" id="A0A2S8S3Y7"/>
<reference evidence="2 3" key="1">
    <citation type="submission" date="2018-02" db="EMBL/GenBank/DDBJ databases">
        <title>Genomic Encyclopedia of Archaeal and Bacterial Type Strains, Phase II (KMG-II): from individual species to whole genera.</title>
        <authorList>
            <person name="Goeker M."/>
        </authorList>
    </citation>
    <scope>NUCLEOTIDE SEQUENCE [LARGE SCALE GENOMIC DNA]</scope>
    <source>
        <strain evidence="2 3">DSM 18921</strain>
    </source>
</reference>
<dbReference type="NCBIfam" id="NF006746">
    <property type="entry name" value="PRK09270.1-5"/>
    <property type="match status" value="1"/>
</dbReference>
<keyword evidence="2" id="KW-0808">Transferase</keyword>
<dbReference type="OrthoDB" id="1550976at2"/>
<accession>A0A2S8S3Y7</accession>
<sequence length="202" mass="21980">MIDRIKAILARLPDPSGGRCLIALAGPPGSGKSSLAAPLVAELTRRGRPAALVPMDGFHLDNRILAARGLLPRKGAPETFDAAGFLALIKRLKHGEEVIAPCFDRDRDIAIAGAVEIPASTETAVVEGNYLLFDEAPWRSLAPLWDLSVFLDVPEKELRRRLVNRWKDHGLDDRAALERAEGNDLANARRILAARLPSTMTI</sequence>
<organism evidence="2 3">
    <name type="scientific">Albidovulum denitrificans</name>
    <dbReference type="NCBI Taxonomy" id="404881"/>
    <lineage>
        <taxon>Bacteria</taxon>
        <taxon>Pseudomonadati</taxon>
        <taxon>Pseudomonadota</taxon>
        <taxon>Alphaproteobacteria</taxon>
        <taxon>Rhodobacterales</taxon>
        <taxon>Paracoccaceae</taxon>
        <taxon>Albidovulum</taxon>
    </lineage>
</organism>
<dbReference type="EMBL" id="PVEP01000008">
    <property type="protein sequence ID" value="PQV55503.1"/>
    <property type="molecule type" value="Genomic_DNA"/>
</dbReference>
<dbReference type="GO" id="GO:0016301">
    <property type="term" value="F:kinase activity"/>
    <property type="evidence" value="ECO:0007669"/>
    <property type="project" value="UniProtKB-KW"/>
</dbReference>
<dbReference type="PANTHER" id="PTHR10285">
    <property type="entry name" value="URIDINE KINASE"/>
    <property type="match status" value="1"/>
</dbReference>
<dbReference type="Pfam" id="PF00485">
    <property type="entry name" value="PRK"/>
    <property type="match status" value="1"/>
</dbReference>
<dbReference type="InterPro" id="IPR027417">
    <property type="entry name" value="P-loop_NTPase"/>
</dbReference>
<evidence type="ECO:0000313" key="2">
    <source>
        <dbReference type="EMBL" id="PQV55503.1"/>
    </source>
</evidence>
<dbReference type="SUPFAM" id="SSF52540">
    <property type="entry name" value="P-loop containing nucleoside triphosphate hydrolases"/>
    <property type="match status" value="1"/>
</dbReference>
<keyword evidence="3" id="KW-1185">Reference proteome</keyword>
<evidence type="ECO:0000259" key="1">
    <source>
        <dbReference type="Pfam" id="PF00485"/>
    </source>
</evidence>